<feature type="region of interest" description="Disordered" evidence="1">
    <location>
        <begin position="107"/>
        <end position="161"/>
    </location>
</feature>
<evidence type="ECO:0000313" key="3">
    <source>
        <dbReference type="EMBL" id="GAA2341843.1"/>
    </source>
</evidence>
<feature type="transmembrane region" description="Helical" evidence="2">
    <location>
        <begin position="20"/>
        <end position="38"/>
    </location>
</feature>
<dbReference type="EMBL" id="BAAARA010000004">
    <property type="protein sequence ID" value="GAA2341843.1"/>
    <property type="molecule type" value="Genomic_DNA"/>
</dbReference>
<comment type="caution">
    <text evidence="3">The sequence shown here is derived from an EMBL/GenBank/DDBJ whole genome shotgun (WGS) entry which is preliminary data.</text>
</comment>
<dbReference type="Proteomes" id="UP001501218">
    <property type="component" value="Unassembled WGS sequence"/>
</dbReference>
<name>A0ABN3G0W6_9PSEU</name>
<feature type="compositionally biased region" description="Low complexity" evidence="1">
    <location>
        <begin position="136"/>
        <end position="146"/>
    </location>
</feature>
<reference evidence="3 4" key="1">
    <citation type="journal article" date="2019" name="Int. J. Syst. Evol. Microbiol.">
        <title>The Global Catalogue of Microorganisms (GCM) 10K type strain sequencing project: providing services to taxonomists for standard genome sequencing and annotation.</title>
        <authorList>
            <consortium name="The Broad Institute Genomics Platform"/>
            <consortium name="The Broad Institute Genome Sequencing Center for Infectious Disease"/>
            <person name="Wu L."/>
            <person name="Ma J."/>
        </authorList>
    </citation>
    <scope>NUCLEOTIDE SEQUENCE [LARGE SCALE GENOMIC DNA]</scope>
    <source>
        <strain evidence="3 4">JCM 16221</strain>
    </source>
</reference>
<proteinExistence type="predicted"/>
<protein>
    <submittedName>
        <fullName evidence="3">Uncharacterized protein</fullName>
    </submittedName>
</protein>
<keyword evidence="2" id="KW-1133">Transmembrane helix</keyword>
<accession>A0ABN3G0W6</accession>
<evidence type="ECO:0000256" key="2">
    <source>
        <dbReference type="SAM" id="Phobius"/>
    </source>
</evidence>
<gene>
    <name evidence="3" type="ORF">GCM10009854_17970</name>
</gene>
<evidence type="ECO:0000313" key="4">
    <source>
        <dbReference type="Proteomes" id="UP001501218"/>
    </source>
</evidence>
<organism evidence="3 4">
    <name type="scientific">Saccharopolyspora halophila</name>
    <dbReference type="NCBI Taxonomy" id="405551"/>
    <lineage>
        <taxon>Bacteria</taxon>
        <taxon>Bacillati</taxon>
        <taxon>Actinomycetota</taxon>
        <taxon>Actinomycetes</taxon>
        <taxon>Pseudonocardiales</taxon>
        <taxon>Pseudonocardiaceae</taxon>
        <taxon>Saccharopolyspora</taxon>
    </lineage>
</organism>
<keyword evidence="2" id="KW-0472">Membrane</keyword>
<sequence length="161" mass="17384">MLFGLARLAIPNSPLNVLPNVFFSLISGLILLALGLYGRMTGRLPAGNPYRLRRERGAMPEACARSAEADRERDQKLAAAELAIFEGIPLRSRRRWYARNCADCSPRSRRGSTIAGPGGAGLIGEESPRGARAAEWRSSASSSGRAIRSEGRVRGAPSVHR</sequence>
<evidence type="ECO:0000256" key="1">
    <source>
        <dbReference type="SAM" id="MobiDB-lite"/>
    </source>
</evidence>
<keyword evidence="4" id="KW-1185">Reference proteome</keyword>
<feature type="compositionally biased region" description="Basic and acidic residues" evidence="1">
    <location>
        <begin position="126"/>
        <end position="135"/>
    </location>
</feature>
<keyword evidence="2" id="KW-0812">Transmembrane</keyword>